<dbReference type="SUPFAM" id="SSF48726">
    <property type="entry name" value="Immunoglobulin"/>
    <property type="match status" value="2"/>
</dbReference>
<dbReference type="PROSITE" id="PS50835">
    <property type="entry name" value="IG_LIKE"/>
    <property type="match status" value="2"/>
</dbReference>
<keyword evidence="7" id="KW-1185">Reference proteome</keyword>
<evidence type="ECO:0000313" key="6">
    <source>
        <dbReference type="Ensembl" id="ENSSDAP00000005787.1"/>
    </source>
</evidence>
<keyword evidence="2" id="KW-1064">Adaptive immunity</keyword>
<dbReference type="InterPro" id="IPR013106">
    <property type="entry name" value="Ig_V-set"/>
</dbReference>
<dbReference type="InterPro" id="IPR050150">
    <property type="entry name" value="IgV_Light_Chain"/>
</dbReference>
<reference evidence="6" key="1">
    <citation type="submission" date="2025-08" db="UniProtKB">
        <authorList>
            <consortium name="Ensembl"/>
        </authorList>
    </citation>
    <scope>IDENTIFICATION</scope>
</reference>
<dbReference type="FunFam" id="2.60.40.10:FF:000350">
    <property type="entry name" value="Immunoglobulin kappa chain variable 18-36"/>
    <property type="match status" value="1"/>
</dbReference>
<evidence type="ECO:0000313" key="7">
    <source>
        <dbReference type="Proteomes" id="UP000694422"/>
    </source>
</evidence>
<reference evidence="6" key="2">
    <citation type="submission" date="2025-09" db="UniProtKB">
        <authorList>
            <consortium name="Ensembl"/>
        </authorList>
    </citation>
    <scope>IDENTIFICATION</scope>
</reference>
<name>A0A8C9P5J3_SPEDA</name>
<evidence type="ECO:0000256" key="2">
    <source>
        <dbReference type="ARBA" id="ARBA00023130"/>
    </source>
</evidence>
<dbReference type="GO" id="GO:0019814">
    <property type="term" value="C:immunoglobulin complex"/>
    <property type="evidence" value="ECO:0007669"/>
    <property type="project" value="UniProtKB-KW"/>
</dbReference>
<dbReference type="AlphaFoldDB" id="A0A8C9P5J3"/>
<feature type="domain" description="Ig-like" evidence="5">
    <location>
        <begin position="4"/>
        <end position="96"/>
    </location>
</feature>
<dbReference type="FunFam" id="2.60.40.10:FF:000212">
    <property type="entry name" value="Immunoglobulin kappa chain variable 12-38"/>
    <property type="match status" value="1"/>
</dbReference>
<evidence type="ECO:0000259" key="5">
    <source>
        <dbReference type="PROSITE" id="PS50835"/>
    </source>
</evidence>
<dbReference type="Pfam" id="PF07686">
    <property type="entry name" value="V-set"/>
    <property type="match status" value="2"/>
</dbReference>
<sequence length="243" mass="26092">ICDIMMTQSPSSLPVSHGDRVTLTCRASQGIRNYLHWYQQKPGQAPKLLINNASNMKPGVPSRFSGNGSGTDFTLTSSTLTISSLDPEDVADYYCQHYSSAPPTVIQAMTKTSQGGGGAALWGSGTTGEIVLTQTPDSVALSPGERATLTCRASQSVGSFLAWYQQKPGQAPRCLIYGSFRRASGVPARFTGSGSGTDFTLTISSLEPEDFGNYYCQQYNRYPPTGGGIKLNIHDLEIFLNIL</sequence>
<dbReference type="Proteomes" id="UP000694422">
    <property type="component" value="Unplaced"/>
</dbReference>
<dbReference type="InterPro" id="IPR003599">
    <property type="entry name" value="Ig_sub"/>
</dbReference>
<evidence type="ECO:0000256" key="3">
    <source>
        <dbReference type="ARBA" id="ARBA00023157"/>
    </source>
</evidence>
<dbReference type="InterPro" id="IPR013783">
    <property type="entry name" value="Ig-like_fold"/>
</dbReference>
<dbReference type="CDD" id="cd04980">
    <property type="entry name" value="IgV_L_kappa"/>
    <property type="match status" value="1"/>
</dbReference>
<dbReference type="InterPro" id="IPR007110">
    <property type="entry name" value="Ig-like_dom"/>
</dbReference>
<accession>A0A8C9P5J3</accession>
<dbReference type="SMART" id="SM00409">
    <property type="entry name" value="IG"/>
    <property type="match status" value="2"/>
</dbReference>
<dbReference type="GO" id="GO:0005886">
    <property type="term" value="C:plasma membrane"/>
    <property type="evidence" value="ECO:0007669"/>
    <property type="project" value="UniProtKB-ARBA"/>
</dbReference>
<dbReference type="PANTHER" id="PTHR23267">
    <property type="entry name" value="IMMUNOGLOBULIN LIGHT CHAIN"/>
    <property type="match status" value="1"/>
</dbReference>
<dbReference type="Gene3D" id="2.60.40.10">
    <property type="entry name" value="Immunoglobulins"/>
    <property type="match status" value="2"/>
</dbReference>
<dbReference type="SMART" id="SM00406">
    <property type="entry name" value="IGv"/>
    <property type="match status" value="2"/>
</dbReference>
<evidence type="ECO:0000256" key="1">
    <source>
        <dbReference type="ARBA" id="ARBA00022859"/>
    </source>
</evidence>
<keyword evidence="1" id="KW-0391">Immunity</keyword>
<organism evidence="6 7">
    <name type="scientific">Spermophilus dauricus</name>
    <name type="common">Daurian ground squirrel</name>
    <dbReference type="NCBI Taxonomy" id="99837"/>
    <lineage>
        <taxon>Eukaryota</taxon>
        <taxon>Metazoa</taxon>
        <taxon>Chordata</taxon>
        <taxon>Craniata</taxon>
        <taxon>Vertebrata</taxon>
        <taxon>Euteleostomi</taxon>
        <taxon>Mammalia</taxon>
        <taxon>Eutheria</taxon>
        <taxon>Euarchontoglires</taxon>
        <taxon>Glires</taxon>
        <taxon>Rodentia</taxon>
        <taxon>Sciuromorpha</taxon>
        <taxon>Sciuridae</taxon>
        <taxon>Xerinae</taxon>
        <taxon>Marmotini</taxon>
        <taxon>Spermophilus</taxon>
    </lineage>
</organism>
<feature type="domain" description="Ig-like" evidence="5">
    <location>
        <begin position="103"/>
        <end position="217"/>
    </location>
</feature>
<dbReference type="GO" id="GO:0005576">
    <property type="term" value="C:extracellular region"/>
    <property type="evidence" value="ECO:0007669"/>
    <property type="project" value="UniProtKB-ARBA"/>
</dbReference>
<evidence type="ECO:0000256" key="4">
    <source>
        <dbReference type="ARBA" id="ARBA00043265"/>
    </source>
</evidence>
<dbReference type="InterPro" id="IPR036179">
    <property type="entry name" value="Ig-like_dom_sf"/>
</dbReference>
<dbReference type="GO" id="GO:0002250">
    <property type="term" value="P:adaptive immune response"/>
    <property type="evidence" value="ECO:0007669"/>
    <property type="project" value="UniProtKB-KW"/>
</dbReference>
<dbReference type="InterPro" id="IPR003598">
    <property type="entry name" value="Ig_sub2"/>
</dbReference>
<keyword evidence="4" id="KW-1280">Immunoglobulin</keyword>
<keyword evidence="3" id="KW-1015">Disulfide bond</keyword>
<protein>
    <recommendedName>
        <fullName evidence="5">Ig-like domain-containing protein</fullName>
    </recommendedName>
</protein>
<proteinExistence type="predicted"/>
<dbReference type="Ensembl" id="ENSSDAT00000006626.1">
    <property type="protein sequence ID" value="ENSSDAP00000005787.1"/>
    <property type="gene ID" value="ENSSDAG00000005400.1"/>
</dbReference>
<dbReference type="SMART" id="SM00408">
    <property type="entry name" value="IGc2"/>
    <property type="match status" value="2"/>
</dbReference>